<dbReference type="Pfam" id="PF23023">
    <property type="entry name" value="Anti-Pycsar_Apyc1"/>
    <property type="match status" value="1"/>
</dbReference>
<dbReference type="SUPFAM" id="SSF56281">
    <property type="entry name" value="Metallo-hydrolase/oxidoreductase"/>
    <property type="match status" value="2"/>
</dbReference>
<evidence type="ECO:0000256" key="7">
    <source>
        <dbReference type="ARBA" id="ARBA00022723"/>
    </source>
</evidence>
<dbReference type="PANTHER" id="PTHR12553">
    <property type="entry name" value="ZINC PHOSPHODIESTERASE ELAC PROTEIN 2"/>
    <property type="match status" value="1"/>
</dbReference>
<proteinExistence type="inferred from homology"/>
<evidence type="ECO:0000256" key="1">
    <source>
        <dbReference type="ARBA" id="ARBA00000402"/>
    </source>
</evidence>
<keyword evidence="8" id="KW-0255">Endonuclease</keyword>
<evidence type="ECO:0000256" key="11">
    <source>
        <dbReference type="SAM" id="MobiDB-lite"/>
    </source>
</evidence>
<evidence type="ECO:0000256" key="2">
    <source>
        <dbReference type="ARBA" id="ARBA00001947"/>
    </source>
</evidence>
<comment type="cofactor">
    <cofactor evidence="2">
        <name>Zn(2+)</name>
        <dbReference type="ChEBI" id="CHEBI:29105"/>
    </cofactor>
</comment>
<dbReference type="Proteomes" id="UP001164746">
    <property type="component" value="Chromosome 2"/>
</dbReference>
<keyword evidence="7" id="KW-0479">Metal-binding</keyword>
<accession>A0ABY7DPU0</accession>
<dbReference type="CDD" id="cd07718">
    <property type="entry name" value="RNaseZ_ELAC1_ELAC2-C-term-like_MBL-fold"/>
    <property type="match status" value="1"/>
</dbReference>
<feature type="region of interest" description="Disordered" evidence="11">
    <location>
        <begin position="839"/>
        <end position="875"/>
    </location>
</feature>
<comment type="similarity">
    <text evidence="3">Belongs to the RNase Z family.</text>
</comment>
<evidence type="ECO:0000256" key="9">
    <source>
        <dbReference type="ARBA" id="ARBA00022801"/>
    </source>
</evidence>
<dbReference type="EC" id="3.1.26.11" evidence="4"/>
<keyword evidence="9" id="KW-0378">Hydrolase</keyword>
<evidence type="ECO:0000313" key="12">
    <source>
        <dbReference type="EMBL" id="WAQ97010.1"/>
    </source>
</evidence>
<evidence type="ECO:0000256" key="8">
    <source>
        <dbReference type="ARBA" id="ARBA00022759"/>
    </source>
</evidence>
<dbReference type="PANTHER" id="PTHR12553:SF49">
    <property type="entry name" value="ZINC PHOSPHODIESTERASE ELAC PROTEIN 2"/>
    <property type="match status" value="1"/>
</dbReference>
<comment type="catalytic activity">
    <reaction evidence="1">
        <text>Endonucleolytic cleavage of RNA, removing extra 3' nucleotides from tRNA precursor, generating 3' termini of tRNAs. A 3'-hydroxy group is left at the tRNA terminus and a 5'-phosphoryl group is left at the trailer molecule.</text>
        <dbReference type="EC" id="3.1.26.11"/>
    </reaction>
</comment>
<name>A0ABY7DPU0_MYAAR</name>
<evidence type="ECO:0000256" key="4">
    <source>
        <dbReference type="ARBA" id="ARBA00012477"/>
    </source>
</evidence>
<keyword evidence="6" id="KW-0540">Nuclease</keyword>
<evidence type="ECO:0000313" key="13">
    <source>
        <dbReference type="Proteomes" id="UP001164746"/>
    </source>
</evidence>
<gene>
    <name evidence="12" type="ORF">MAR_029700</name>
</gene>
<dbReference type="InterPro" id="IPR047151">
    <property type="entry name" value="RNZ2-like"/>
</dbReference>
<evidence type="ECO:0000256" key="10">
    <source>
        <dbReference type="ARBA" id="ARBA00022833"/>
    </source>
</evidence>
<evidence type="ECO:0000256" key="5">
    <source>
        <dbReference type="ARBA" id="ARBA00022694"/>
    </source>
</evidence>
<evidence type="ECO:0000256" key="3">
    <source>
        <dbReference type="ARBA" id="ARBA00007823"/>
    </source>
</evidence>
<feature type="compositionally biased region" description="Basic and acidic residues" evidence="11">
    <location>
        <begin position="185"/>
        <end position="214"/>
    </location>
</feature>
<feature type="compositionally biased region" description="Basic and acidic residues" evidence="11">
    <location>
        <begin position="839"/>
        <end position="855"/>
    </location>
</feature>
<protein>
    <recommendedName>
        <fullName evidence="4">ribonuclease Z</fullName>
        <ecNumber evidence="4">3.1.26.11</ecNumber>
    </recommendedName>
</protein>
<keyword evidence="5" id="KW-0819">tRNA processing</keyword>
<reference evidence="12" key="1">
    <citation type="submission" date="2022-11" db="EMBL/GenBank/DDBJ databases">
        <title>Centuries of genome instability and evolution in soft-shell clam transmissible cancer (bioRxiv).</title>
        <authorList>
            <person name="Hart S.F.M."/>
            <person name="Yonemitsu M.A."/>
            <person name="Giersch R.M."/>
            <person name="Beal B.F."/>
            <person name="Arriagada G."/>
            <person name="Davis B.W."/>
            <person name="Ostrander E.A."/>
            <person name="Goff S.P."/>
            <person name="Metzger M.J."/>
        </authorList>
    </citation>
    <scope>NUCLEOTIDE SEQUENCE</scope>
    <source>
        <strain evidence="12">MELC-2E11</strain>
        <tissue evidence="12">Siphon/mantle</tissue>
    </source>
</reference>
<keyword evidence="13" id="KW-1185">Reference proteome</keyword>
<dbReference type="InterPro" id="IPR036866">
    <property type="entry name" value="RibonucZ/Hydroxyglut_hydro"/>
</dbReference>
<dbReference type="Gene3D" id="3.60.15.10">
    <property type="entry name" value="Ribonuclease Z/Hydroxyacylglutathione hydrolase-like"/>
    <property type="match status" value="2"/>
</dbReference>
<sequence>MENLLQEKAGMDKVKHKSRLDAYKSKVTEIPVAAKVHLSVLSTGAQGTGKSFLLMLNHDRYLFNAPEMVQRHIDEVGPQKLSVVDNIFFTSKRDETVGGLIPFLLTNSGLHHQSTLKLHGPPQVGAFLSMINEFADTNVNANLKTEYRGIQHKQYKDRQVTVDYVPLYDSSGLRPICPDSQTSEVNKERSQKRPGKRSEQPGQSEEKTENELSLEDAREIELAKHMVMAYVVHFKELPARVDNIKLAALKVKPGPWVGQLVKGETVTLSDGRVVKPEDVLMSSRESCFVGPLVVLEVPSGDYLDSLGESQELCNLGTQPGKLGPELVVHLTPQAVLDDPRYQAFMNRLPCQHLILNERAGSCNMYSAFRVAVMRNYIHKEMFPMPVGYTHSCQPAESPKPEITYGVYGLQYHIRPHNNRGYNWDSVPKYDRAVALEEVKEKIALNRRALNKNGGNGEDSRYSWDSFLAEYEKFSQLIQSPEKTGIIFDSEYPEITFLGTGSAKPSYKRGTSGILLQMRPDEYILLDCGEGTWQTMLVLYGREKSEHILTNLRAIFISHLHYDHHGGLFSLLKARRQSVQSRGGDVKTDEPRLLLLAPNSYSRWIDLYSKHIEDVSQDVRLCPHSVAISKTNPLHGEETSMIKRQLGLKEYTLSKVWHTYYSAAIIMTHQDGWKLVYSGDTMPCKALIKEGKDCDILIHEATFTDEQFQHAQLKHHSVMSEAIEVGRAMNARYTLLTHFSQRIPDIPPFCDRFTENVGYAFDFMQVRPRNLHLLYHMKPMFESLFGAYIRANIVGSINKSRIDDGEQAIRKTSRNKIYPKFKTLEDSLAYIRGDCEIDQLKGSDTRDSESDSEKNMDNTGGKRKVEDSNIIVKRAR</sequence>
<evidence type="ECO:0000256" key="6">
    <source>
        <dbReference type="ARBA" id="ARBA00022722"/>
    </source>
</evidence>
<dbReference type="EMBL" id="CP111013">
    <property type="protein sequence ID" value="WAQ97010.1"/>
    <property type="molecule type" value="Genomic_DNA"/>
</dbReference>
<keyword evidence="10" id="KW-0862">Zinc</keyword>
<organism evidence="12 13">
    <name type="scientific">Mya arenaria</name>
    <name type="common">Soft-shell clam</name>
    <dbReference type="NCBI Taxonomy" id="6604"/>
    <lineage>
        <taxon>Eukaryota</taxon>
        <taxon>Metazoa</taxon>
        <taxon>Spiralia</taxon>
        <taxon>Lophotrochozoa</taxon>
        <taxon>Mollusca</taxon>
        <taxon>Bivalvia</taxon>
        <taxon>Autobranchia</taxon>
        <taxon>Heteroconchia</taxon>
        <taxon>Euheterodonta</taxon>
        <taxon>Imparidentia</taxon>
        <taxon>Neoheterodontei</taxon>
        <taxon>Myida</taxon>
        <taxon>Myoidea</taxon>
        <taxon>Myidae</taxon>
        <taxon>Mya</taxon>
    </lineage>
</organism>
<feature type="region of interest" description="Disordered" evidence="11">
    <location>
        <begin position="173"/>
        <end position="214"/>
    </location>
</feature>